<evidence type="ECO:0000313" key="2">
    <source>
        <dbReference type="EMBL" id="BBX16549.1"/>
    </source>
</evidence>
<dbReference type="EMBL" id="AP022563">
    <property type="protein sequence ID" value="BBX16549.1"/>
    <property type="molecule type" value="Genomic_DNA"/>
</dbReference>
<dbReference type="GO" id="GO:0003677">
    <property type="term" value="F:DNA binding"/>
    <property type="evidence" value="ECO:0007669"/>
    <property type="project" value="InterPro"/>
</dbReference>
<dbReference type="Pfam" id="PF01381">
    <property type="entry name" value="HTH_3"/>
    <property type="match status" value="1"/>
</dbReference>
<protein>
    <submittedName>
        <fullName evidence="2">Uncharacterized protein</fullName>
    </submittedName>
</protein>
<gene>
    <name evidence="2" type="ORF">MDUV_14090</name>
</gene>
<dbReference type="AlphaFoldDB" id="A0A7I7JZ72"/>
<evidence type="ECO:0000256" key="1">
    <source>
        <dbReference type="SAM" id="MobiDB-lite"/>
    </source>
</evidence>
<dbReference type="RefSeq" id="WP_011780460.1">
    <property type="nucleotide sequence ID" value="NZ_AP022563.1"/>
</dbReference>
<keyword evidence="3" id="KW-1185">Reference proteome</keyword>
<sequence>MAVKTATAKKTAAPKKAAKKAPAAAKKVATKKVATASGGVDYRTARAQRQAALTDEQRQTYEQAYHDAGRAMDLAELVYAARTEAGLTQTQLAAAMSTSQSAVAAWENGARIPGIDALERLAAACGKRLHIAITAA</sequence>
<dbReference type="SMART" id="SM00530">
    <property type="entry name" value="HTH_XRE"/>
    <property type="match status" value="1"/>
</dbReference>
<dbReference type="KEGG" id="mdu:MDUV_14090"/>
<dbReference type="InterPro" id="IPR010982">
    <property type="entry name" value="Lambda_DNA-bd_dom_sf"/>
</dbReference>
<dbReference type="PROSITE" id="PS50943">
    <property type="entry name" value="HTH_CROC1"/>
    <property type="match status" value="1"/>
</dbReference>
<dbReference type="Gene3D" id="1.10.260.40">
    <property type="entry name" value="lambda repressor-like DNA-binding domains"/>
    <property type="match status" value="1"/>
</dbReference>
<proteinExistence type="predicted"/>
<dbReference type="SUPFAM" id="SSF47413">
    <property type="entry name" value="lambda repressor-like DNA-binding domains"/>
    <property type="match status" value="1"/>
</dbReference>
<name>A0A7I7JZ72_9MYCO</name>
<evidence type="ECO:0000313" key="3">
    <source>
        <dbReference type="Proteomes" id="UP000467006"/>
    </source>
</evidence>
<organism evidence="2 3">
    <name type="scientific">Mycolicibacterium duvalii</name>
    <dbReference type="NCBI Taxonomy" id="39688"/>
    <lineage>
        <taxon>Bacteria</taxon>
        <taxon>Bacillati</taxon>
        <taxon>Actinomycetota</taxon>
        <taxon>Actinomycetes</taxon>
        <taxon>Mycobacteriales</taxon>
        <taxon>Mycobacteriaceae</taxon>
        <taxon>Mycolicibacterium</taxon>
    </lineage>
</organism>
<reference evidence="2 3" key="1">
    <citation type="journal article" date="2019" name="Emerg. Microbes Infect.">
        <title>Comprehensive subspecies identification of 175 nontuberculous mycobacteria species based on 7547 genomic profiles.</title>
        <authorList>
            <person name="Matsumoto Y."/>
            <person name="Kinjo T."/>
            <person name="Motooka D."/>
            <person name="Nabeya D."/>
            <person name="Jung N."/>
            <person name="Uechi K."/>
            <person name="Horii T."/>
            <person name="Iida T."/>
            <person name="Fujita J."/>
            <person name="Nakamura S."/>
        </authorList>
    </citation>
    <scope>NUCLEOTIDE SEQUENCE [LARGE SCALE GENOMIC DNA]</scope>
    <source>
        <strain evidence="2 3">JCM 6396</strain>
    </source>
</reference>
<feature type="compositionally biased region" description="Low complexity" evidence="1">
    <location>
        <begin position="1"/>
        <end position="11"/>
    </location>
</feature>
<feature type="region of interest" description="Disordered" evidence="1">
    <location>
        <begin position="1"/>
        <end position="24"/>
    </location>
</feature>
<dbReference type="Proteomes" id="UP000467006">
    <property type="component" value="Chromosome"/>
</dbReference>
<dbReference type="CDD" id="cd00093">
    <property type="entry name" value="HTH_XRE"/>
    <property type="match status" value="1"/>
</dbReference>
<accession>A0A7I7JZ72</accession>
<dbReference type="OrthoDB" id="6401124at2"/>
<dbReference type="InterPro" id="IPR001387">
    <property type="entry name" value="Cro/C1-type_HTH"/>
</dbReference>